<dbReference type="InterPro" id="IPR023187">
    <property type="entry name" value="Tscrpt_reg_MarR-type_CS"/>
</dbReference>
<dbReference type="InterPro" id="IPR039422">
    <property type="entry name" value="MarR/SlyA-like"/>
</dbReference>
<evidence type="ECO:0000313" key="5">
    <source>
        <dbReference type="EMBL" id="UWZ56712.1"/>
    </source>
</evidence>
<feature type="domain" description="HTH marR-type" evidence="4">
    <location>
        <begin position="1"/>
        <end position="131"/>
    </location>
</feature>
<evidence type="ECO:0000256" key="3">
    <source>
        <dbReference type="ARBA" id="ARBA00023163"/>
    </source>
</evidence>
<dbReference type="InterPro" id="IPR036390">
    <property type="entry name" value="WH_DNA-bd_sf"/>
</dbReference>
<keyword evidence="3" id="KW-0804">Transcription</keyword>
<sequence>MTSDAALVEHWRSLLTSYNEVACHLERALSDAHGLSMSEFEILDRLVAQQCEKRRMQDLAADMYLSQSALSRAVARLEKSGLVSRALCEADRRGVFVTLTAEGLQRHTAAKATHLAVLASHLQPAGQGVRR</sequence>
<proteinExistence type="predicted"/>
<dbReference type="PROSITE" id="PS01117">
    <property type="entry name" value="HTH_MARR_1"/>
    <property type="match status" value="1"/>
</dbReference>
<dbReference type="RefSeq" id="WP_033361298.1">
    <property type="nucleotide sequence ID" value="NZ_CP073767.1"/>
</dbReference>
<dbReference type="PANTHER" id="PTHR33164:SF99">
    <property type="entry name" value="MARR FAMILY REGULATORY PROTEIN"/>
    <property type="match status" value="1"/>
</dbReference>
<keyword evidence="6" id="KW-1185">Reference proteome</keyword>
<gene>
    <name evidence="5" type="ORF">Daura_11365</name>
</gene>
<evidence type="ECO:0000313" key="6">
    <source>
        <dbReference type="Proteomes" id="UP001058003"/>
    </source>
</evidence>
<dbReference type="EMBL" id="CP073767">
    <property type="protein sequence ID" value="UWZ56712.1"/>
    <property type="molecule type" value="Genomic_DNA"/>
</dbReference>
<dbReference type="AlphaFoldDB" id="A0A9Q9MPK8"/>
<name>A0A9Q9MPK8_9ACTN</name>
<dbReference type="Pfam" id="PF01047">
    <property type="entry name" value="MarR"/>
    <property type="match status" value="1"/>
</dbReference>
<reference evidence="5" key="1">
    <citation type="submission" date="2021-04" db="EMBL/GenBank/DDBJ databases">
        <title>Dactylosporangium aurantiacum NRRL B-8018 full assembly.</title>
        <authorList>
            <person name="Hartkoorn R.C."/>
            <person name="Beaudoing E."/>
            <person name="Hot D."/>
        </authorList>
    </citation>
    <scope>NUCLEOTIDE SEQUENCE</scope>
    <source>
        <strain evidence="5">NRRL B-8018</strain>
    </source>
</reference>
<dbReference type="Proteomes" id="UP001058003">
    <property type="component" value="Chromosome"/>
</dbReference>
<dbReference type="KEGG" id="daur:Daura_11365"/>
<dbReference type="PROSITE" id="PS50995">
    <property type="entry name" value="HTH_MARR_2"/>
    <property type="match status" value="1"/>
</dbReference>
<dbReference type="GO" id="GO:0003700">
    <property type="term" value="F:DNA-binding transcription factor activity"/>
    <property type="evidence" value="ECO:0007669"/>
    <property type="project" value="InterPro"/>
</dbReference>
<evidence type="ECO:0000259" key="4">
    <source>
        <dbReference type="PROSITE" id="PS50995"/>
    </source>
</evidence>
<organism evidence="5 6">
    <name type="scientific">Dactylosporangium aurantiacum</name>
    <dbReference type="NCBI Taxonomy" id="35754"/>
    <lineage>
        <taxon>Bacteria</taxon>
        <taxon>Bacillati</taxon>
        <taxon>Actinomycetota</taxon>
        <taxon>Actinomycetes</taxon>
        <taxon>Micromonosporales</taxon>
        <taxon>Micromonosporaceae</taxon>
        <taxon>Dactylosporangium</taxon>
    </lineage>
</organism>
<keyword evidence="2" id="KW-0238">DNA-binding</keyword>
<dbReference type="PANTHER" id="PTHR33164">
    <property type="entry name" value="TRANSCRIPTIONAL REGULATOR, MARR FAMILY"/>
    <property type="match status" value="1"/>
</dbReference>
<evidence type="ECO:0000256" key="1">
    <source>
        <dbReference type="ARBA" id="ARBA00023015"/>
    </source>
</evidence>
<dbReference type="OrthoDB" id="5195026at2"/>
<dbReference type="GO" id="GO:0003677">
    <property type="term" value="F:DNA binding"/>
    <property type="evidence" value="ECO:0007669"/>
    <property type="project" value="UniProtKB-KW"/>
</dbReference>
<accession>A0A9Q9MPK8</accession>
<dbReference type="InterPro" id="IPR036388">
    <property type="entry name" value="WH-like_DNA-bd_sf"/>
</dbReference>
<keyword evidence="1" id="KW-0805">Transcription regulation</keyword>
<dbReference type="SMART" id="SM00347">
    <property type="entry name" value="HTH_MARR"/>
    <property type="match status" value="1"/>
</dbReference>
<dbReference type="GO" id="GO:0006950">
    <property type="term" value="P:response to stress"/>
    <property type="evidence" value="ECO:0007669"/>
    <property type="project" value="TreeGrafter"/>
</dbReference>
<dbReference type="Gene3D" id="1.10.10.10">
    <property type="entry name" value="Winged helix-like DNA-binding domain superfamily/Winged helix DNA-binding domain"/>
    <property type="match status" value="1"/>
</dbReference>
<evidence type="ECO:0000256" key="2">
    <source>
        <dbReference type="ARBA" id="ARBA00023125"/>
    </source>
</evidence>
<dbReference type="SUPFAM" id="SSF46785">
    <property type="entry name" value="Winged helix' DNA-binding domain"/>
    <property type="match status" value="1"/>
</dbReference>
<protein>
    <submittedName>
        <fullName evidence="5">MarR family transcriptional regulator</fullName>
    </submittedName>
</protein>
<dbReference type="InterPro" id="IPR000835">
    <property type="entry name" value="HTH_MarR-typ"/>
</dbReference>